<evidence type="ECO:0000313" key="1">
    <source>
        <dbReference type="EMBL" id="ESK81912.1"/>
    </source>
</evidence>
<sequence>MNSKKYNTNEKKKLFMLSYIKESAPQWKLTELANLFKDADRDGKKKNEGEELWAEFKKRFKEIWELIDVARDT</sequence>
<dbReference type="HOGENOM" id="CLU_2705369_0_0_1"/>
<accession>V2WJY1</accession>
<keyword evidence="2" id="KW-1185">Reference proteome</keyword>
<protein>
    <submittedName>
        <fullName evidence="1">Uncharacterized protein</fullName>
    </submittedName>
</protein>
<dbReference type="Proteomes" id="UP000017559">
    <property type="component" value="Unassembled WGS sequence"/>
</dbReference>
<proteinExistence type="predicted"/>
<dbReference type="KEGG" id="mrr:Moror_683"/>
<reference evidence="1 2" key="1">
    <citation type="journal article" date="2014" name="BMC Genomics">
        <title>Genome and secretome analysis of the hemibiotrophic fungal pathogen, Moniliophthora roreri, which causes frosty pod rot disease of cacao: mechanisms of the biotrophic and necrotrophic phases.</title>
        <authorList>
            <person name="Meinhardt L.W."/>
            <person name="Costa G.G.L."/>
            <person name="Thomazella D.P.T."/>
            <person name="Teixeira P.J.P.L."/>
            <person name="Carazzolle M.F."/>
            <person name="Schuster S.C."/>
            <person name="Carlson J.E."/>
            <person name="Guiltinan M.J."/>
            <person name="Mieczkowski P."/>
            <person name="Farmer A."/>
            <person name="Ramaraj T."/>
            <person name="Crozier J."/>
            <person name="Davis R.E."/>
            <person name="Shao J."/>
            <person name="Melnick R.L."/>
            <person name="Pereira G.A.G."/>
            <person name="Bailey B.A."/>
        </authorList>
    </citation>
    <scope>NUCLEOTIDE SEQUENCE [LARGE SCALE GENOMIC DNA]</scope>
    <source>
        <strain evidence="1 2">MCA 2997</strain>
    </source>
</reference>
<dbReference type="AlphaFoldDB" id="V2WJY1"/>
<gene>
    <name evidence="1" type="ORF">Moror_683</name>
</gene>
<evidence type="ECO:0000313" key="2">
    <source>
        <dbReference type="Proteomes" id="UP000017559"/>
    </source>
</evidence>
<dbReference type="EMBL" id="AWSO01002165">
    <property type="protein sequence ID" value="ESK81912.1"/>
    <property type="molecule type" value="Genomic_DNA"/>
</dbReference>
<name>V2WJY1_MONRO</name>
<comment type="caution">
    <text evidence="1">The sequence shown here is derived from an EMBL/GenBank/DDBJ whole genome shotgun (WGS) entry which is preliminary data.</text>
</comment>
<organism evidence="1 2">
    <name type="scientific">Moniliophthora roreri (strain MCA 2997)</name>
    <name type="common">Cocoa frosty pod rot fungus</name>
    <name type="synonym">Crinipellis roreri</name>
    <dbReference type="NCBI Taxonomy" id="1381753"/>
    <lineage>
        <taxon>Eukaryota</taxon>
        <taxon>Fungi</taxon>
        <taxon>Dikarya</taxon>
        <taxon>Basidiomycota</taxon>
        <taxon>Agaricomycotina</taxon>
        <taxon>Agaricomycetes</taxon>
        <taxon>Agaricomycetidae</taxon>
        <taxon>Agaricales</taxon>
        <taxon>Marasmiineae</taxon>
        <taxon>Marasmiaceae</taxon>
        <taxon>Moniliophthora</taxon>
    </lineage>
</organism>